<proteinExistence type="predicted"/>
<evidence type="ECO:0000313" key="2">
    <source>
        <dbReference type="Proteomes" id="UP000031970"/>
    </source>
</evidence>
<dbReference type="EMBL" id="JSXS01000080">
    <property type="protein sequence ID" value="KIL30943.1"/>
    <property type="molecule type" value="Genomic_DNA"/>
</dbReference>
<gene>
    <name evidence="1" type="ORF">B4067_2109</name>
</gene>
<dbReference type="Proteomes" id="UP000031970">
    <property type="component" value="Unassembled WGS sequence"/>
</dbReference>
<dbReference type="AlphaFoldDB" id="A0ABD3ZTM7"/>
<comment type="caution">
    <text evidence="1">The sequence shown here is derived from an EMBL/GenBank/DDBJ whole genome shotgun (WGS) entry which is preliminary data.</text>
</comment>
<organism evidence="1 2">
    <name type="scientific">Bacillus subtilis subsp. subtilis</name>
    <dbReference type="NCBI Taxonomy" id="135461"/>
    <lineage>
        <taxon>Bacteria</taxon>
        <taxon>Bacillati</taxon>
        <taxon>Bacillota</taxon>
        <taxon>Bacilli</taxon>
        <taxon>Bacillales</taxon>
        <taxon>Bacillaceae</taxon>
        <taxon>Bacillus</taxon>
    </lineage>
</organism>
<evidence type="ECO:0000313" key="1">
    <source>
        <dbReference type="EMBL" id="KIL30943.1"/>
    </source>
</evidence>
<accession>A0ABD3ZTM7</accession>
<reference evidence="1 2" key="1">
    <citation type="submission" date="2014-11" db="EMBL/GenBank/DDBJ databases">
        <title>Draft Genome Sequences of Nine Bacillus subtilis Strains that Form Spores with High Heat-Resistance.</title>
        <authorList>
            <person name="Krawcyk A.O."/>
            <person name="Berendsen E.M."/>
            <person name="de Jong A."/>
            <person name="Holsappel S."/>
            <person name="Eijlander R.T."/>
            <person name="Wells-Bennik M."/>
            <person name="Kuipers O.P."/>
        </authorList>
    </citation>
    <scope>NUCLEOTIDE SEQUENCE [LARGE SCALE GENOMIC DNA]</scope>
    <source>
        <strain evidence="1 2">B4067</strain>
    </source>
</reference>
<protein>
    <submittedName>
        <fullName evidence="1">Uncharacterized protein</fullName>
    </submittedName>
</protein>
<name>A0ABD3ZTM7_BACIU</name>
<sequence>MLIRSEIVAEINTEHKKEGETPVFIAYARCIPPHNRYAQALSKCYDCFVGKYKKKRCAE</sequence>